<evidence type="ECO:0000259" key="2">
    <source>
        <dbReference type="Pfam" id="PF18803"/>
    </source>
</evidence>
<dbReference type="Proteomes" id="UP000027265">
    <property type="component" value="Unassembled WGS sequence"/>
</dbReference>
<gene>
    <name evidence="3" type="ORF">JAAARDRAFT_200895</name>
</gene>
<dbReference type="PANTHER" id="PTHR33096:SF1">
    <property type="entry name" value="CXC1-LIKE CYSTEINE CLUSTER ASSOCIATED WITH KDZ TRANSPOSASES DOMAIN-CONTAINING PROTEIN"/>
    <property type="match status" value="1"/>
</dbReference>
<keyword evidence="4" id="KW-1185">Reference proteome</keyword>
<dbReference type="HOGENOM" id="CLU_003703_13_1_1"/>
<evidence type="ECO:0000256" key="1">
    <source>
        <dbReference type="SAM" id="MobiDB-lite"/>
    </source>
</evidence>
<dbReference type="InParanoid" id="A0A067P3T2"/>
<proteinExistence type="predicted"/>
<dbReference type="AlphaFoldDB" id="A0A067P3T2"/>
<feature type="compositionally biased region" description="Polar residues" evidence="1">
    <location>
        <begin position="223"/>
        <end position="239"/>
    </location>
</feature>
<dbReference type="InterPro" id="IPR040521">
    <property type="entry name" value="KDZ"/>
</dbReference>
<evidence type="ECO:0000313" key="3">
    <source>
        <dbReference type="EMBL" id="KDQ49414.1"/>
    </source>
</evidence>
<sequence>MPPRAAPKRGRDVNNLDATPKKKTIQPKVSATPGTPGTATSSKTPQPLRRIQLQQLDLTYGGHEGEYEIPKMRKTPNDFMREWLAVREVFLQALIQGKAPPADRKCLQCGDKGIWRCTDCFARLLLCSKCCWNRHRHLPYHRVERWMGEFFQPAWLSSLGVEIHLGYRGDICPCNQSQFPEEDLFHQPYASSAKYNDPYQASLASQPSTNPEQQPEDPRPSHFSGSMANTTEAQANSGMSGMPEHITDMRINDELFPDIPVWDEGANPFLDDEDDNDGSWRDMLDAELLSEGPQKYMPGHTVPKLCGRTMTIVDVSGVHKITVNFCACGDRAANCVQLLDMGLYPASVVWPRTAFTFQVLDDFTCHNLECKTNTHEYYETIRRATRPAFPQTVPDRYREMMRCVRQWRHLKMLKWSGFGYGEFHEPRPGELGLFCPACPQVGVNLPDGWKKDAERMPWLFARQLNMDGNFKAEQTKRKYPEDDRPLTNGSLFLIEETRYKAYCDAIIETPQKATCHDHKAQSQANTQAKHLAVTGIVAVACARHGAFCPGSCANLQKGERQINMDYILCQALKLTKIPGVTPTMVLYDIICQYGVHVFTRFLEHIQFLDLDSPLDITMGINLFHVHGHQDSCGPRFSPNYIVGASQVDGEVIETLWARLNEISVSCRGMGNSHQTETLDIHMLNSNWEKLLGIVSLIFRKMKRVYKHVQLSLDTFDELNSAASSAQIAKWKEMEWSAIENRRHDLSVMDVYAPLIKKAPTKADIQQDLITKEGGSGPIRGSASWLASGISIQEAQVELAAAVRKMGHRPTAEQLNQVEECWRRLDARIDTFEASAQRYLIQDADVPESELPNDPSITVDNANDEIPDGEEYDTVFGDDDDPLWEDDFYYATVQAQADSSNGSIDAEKRYISLPSMLGSQQCSKKGYKRIQAEELEL</sequence>
<reference evidence="4" key="1">
    <citation type="journal article" date="2014" name="Proc. Natl. Acad. Sci. U.S.A.">
        <title>Extensive sampling of basidiomycete genomes demonstrates inadequacy of the white-rot/brown-rot paradigm for wood decay fungi.</title>
        <authorList>
            <person name="Riley R."/>
            <person name="Salamov A.A."/>
            <person name="Brown D.W."/>
            <person name="Nagy L.G."/>
            <person name="Floudas D."/>
            <person name="Held B.W."/>
            <person name="Levasseur A."/>
            <person name="Lombard V."/>
            <person name="Morin E."/>
            <person name="Otillar R."/>
            <person name="Lindquist E.A."/>
            <person name="Sun H."/>
            <person name="LaButti K.M."/>
            <person name="Schmutz J."/>
            <person name="Jabbour D."/>
            <person name="Luo H."/>
            <person name="Baker S.E."/>
            <person name="Pisabarro A.G."/>
            <person name="Walton J.D."/>
            <person name="Blanchette R.A."/>
            <person name="Henrissat B."/>
            <person name="Martin F."/>
            <person name="Cullen D."/>
            <person name="Hibbett D.S."/>
            <person name="Grigoriev I.V."/>
        </authorList>
    </citation>
    <scope>NUCLEOTIDE SEQUENCE [LARGE SCALE GENOMIC DNA]</scope>
    <source>
        <strain evidence="4">MUCL 33604</strain>
    </source>
</reference>
<name>A0A067P3T2_9AGAM</name>
<dbReference type="InterPro" id="IPR041457">
    <property type="entry name" value="CxC2_KDZ-assoc"/>
</dbReference>
<feature type="compositionally biased region" description="Polar residues" evidence="1">
    <location>
        <begin position="202"/>
        <end position="213"/>
    </location>
</feature>
<dbReference type="STRING" id="933084.A0A067P3T2"/>
<protein>
    <recommendedName>
        <fullName evidence="2">CxC2-like cysteine cluster KDZ transposase-associated domain-containing protein</fullName>
    </recommendedName>
</protein>
<evidence type="ECO:0000313" key="4">
    <source>
        <dbReference type="Proteomes" id="UP000027265"/>
    </source>
</evidence>
<dbReference type="Pfam" id="PF18803">
    <property type="entry name" value="CxC2"/>
    <property type="match status" value="1"/>
</dbReference>
<dbReference type="Pfam" id="PF18758">
    <property type="entry name" value="KDZ"/>
    <property type="match status" value="1"/>
</dbReference>
<feature type="region of interest" description="Disordered" evidence="1">
    <location>
        <begin position="1"/>
        <end position="47"/>
    </location>
</feature>
<feature type="region of interest" description="Disordered" evidence="1">
    <location>
        <begin position="200"/>
        <end position="244"/>
    </location>
</feature>
<feature type="compositionally biased region" description="Polar residues" evidence="1">
    <location>
        <begin position="27"/>
        <end position="44"/>
    </location>
</feature>
<organism evidence="3 4">
    <name type="scientific">Jaapia argillacea MUCL 33604</name>
    <dbReference type="NCBI Taxonomy" id="933084"/>
    <lineage>
        <taxon>Eukaryota</taxon>
        <taxon>Fungi</taxon>
        <taxon>Dikarya</taxon>
        <taxon>Basidiomycota</taxon>
        <taxon>Agaricomycotina</taxon>
        <taxon>Agaricomycetes</taxon>
        <taxon>Agaricomycetidae</taxon>
        <taxon>Jaapiales</taxon>
        <taxon>Jaapiaceae</taxon>
        <taxon>Jaapia</taxon>
    </lineage>
</organism>
<dbReference type="OrthoDB" id="3192989at2759"/>
<feature type="domain" description="CxC2-like cysteine cluster KDZ transposase-associated" evidence="2">
    <location>
        <begin position="303"/>
        <end position="385"/>
    </location>
</feature>
<dbReference type="PANTHER" id="PTHR33096">
    <property type="entry name" value="CXC2 DOMAIN-CONTAINING PROTEIN"/>
    <property type="match status" value="1"/>
</dbReference>
<dbReference type="EMBL" id="KL197786">
    <property type="protein sequence ID" value="KDQ49414.1"/>
    <property type="molecule type" value="Genomic_DNA"/>
</dbReference>
<accession>A0A067P3T2</accession>